<evidence type="ECO:0000256" key="1">
    <source>
        <dbReference type="ARBA" id="ARBA00004604"/>
    </source>
</evidence>
<keyword evidence="2" id="KW-0539">Nucleus</keyword>
<evidence type="ECO:0000313" key="4">
    <source>
        <dbReference type="EMBL" id="KAK4203830.1"/>
    </source>
</evidence>
<dbReference type="PANTHER" id="PTHR21686">
    <property type="entry name" value="DEOXYNUCLEOTIDYLTRANSFERASE TERMINAL-INTERACTING PROTEIN 2"/>
    <property type="match status" value="1"/>
</dbReference>
<accession>A0AAN7B0D4</accession>
<comment type="caution">
    <text evidence="4">The sequence shown here is derived from an EMBL/GenBank/DDBJ whole genome shotgun (WGS) entry which is preliminary data.</text>
</comment>
<dbReference type="PANTHER" id="PTHR21686:SF12">
    <property type="entry name" value="DEOXYNUCLEOTIDYLTRANSFERASE TERMINAL-INTERACTING PROTEIN 2"/>
    <property type="match status" value="1"/>
</dbReference>
<evidence type="ECO:0000259" key="3">
    <source>
        <dbReference type="Pfam" id="PF08698"/>
    </source>
</evidence>
<proteinExistence type="predicted"/>
<comment type="subcellular location">
    <subcellularLocation>
        <location evidence="1">Nucleus</location>
        <location evidence="1">Nucleolus</location>
    </subcellularLocation>
</comment>
<sequence length="191" mass="21572">MTAFSDSDIDRLLNEAEIRLSTKPQNATLHETARNANNYTLSLPASGHMTKSLNSKPKDCNLQPRIVRPQDLRLPQRADTAGSDWFHMPKTNLTTELKRDLQLITMRQTLAAGKQHFRKNTLKAALKYCQSGVLRDGKPDWLRGTREKKQPPSLVGNALHSDHVVQHLKKQYGRIQATKVKGKNGKLRKSS</sequence>
<organism evidence="4 5">
    <name type="scientific">Triangularia verruculosa</name>
    <dbReference type="NCBI Taxonomy" id="2587418"/>
    <lineage>
        <taxon>Eukaryota</taxon>
        <taxon>Fungi</taxon>
        <taxon>Dikarya</taxon>
        <taxon>Ascomycota</taxon>
        <taxon>Pezizomycotina</taxon>
        <taxon>Sordariomycetes</taxon>
        <taxon>Sordariomycetidae</taxon>
        <taxon>Sordariales</taxon>
        <taxon>Podosporaceae</taxon>
        <taxon>Triangularia</taxon>
    </lineage>
</organism>
<name>A0AAN7B0D4_9PEZI</name>
<dbReference type="GO" id="GO:0005730">
    <property type="term" value="C:nucleolus"/>
    <property type="evidence" value="ECO:0007669"/>
    <property type="project" value="UniProtKB-SubCell"/>
</dbReference>
<dbReference type="AlphaFoldDB" id="A0AAN7B0D4"/>
<evidence type="ECO:0000313" key="5">
    <source>
        <dbReference type="Proteomes" id="UP001303160"/>
    </source>
</evidence>
<dbReference type="Proteomes" id="UP001303160">
    <property type="component" value="Unassembled WGS sequence"/>
</dbReference>
<keyword evidence="5" id="KW-1185">Reference proteome</keyword>
<reference evidence="4" key="1">
    <citation type="journal article" date="2023" name="Mol. Phylogenet. Evol.">
        <title>Genome-scale phylogeny and comparative genomics of the fungal order Sordariales.</title>
        <authorList>
            <person name="Hensen N."/>
            <person name="Bonometti L."/>
            <person name="Westerberg I."/>
            <person name="Brannstrom I.O."/>
            <person name="Guillou S."/>
            <person name="Cros-Aarteil S."/>
            <person name="Calhoun S."/>
            <person name="Haridas S."/>
            <person name="Kuo A."/>
            <person name="Mondo S."/>
            <person name="Pangilinan J."/>
            <person name="Riley R."/>
            <person name="LaButti K."/>
            <person name="Andreopoulos B."/>
            <person name="Lipzen A."/>
            <person name="Chen C."/>
            <person name="Yan M."/>
            <person name="Daum C."/>
            <person name="Ng V."/>
            <person name="Clum A."/>
            <person name="Steindorff A."/>
            <person name="Ohm R.A."/>
            <person name="Martin F."/>
            <person name="Silar P."/>
            <person name="Natvig D.O."/>
            <person name="Lalanne C."/>
            <person name="Gautier V."/>
            <person name="Ament-Velasquez S.L."/>
            <person name="Kruys A."/>
            <person name="Hutchinson M.I."/>
            <person name="Powell A.J."/>
            <person name="Barry K."/>
            <person name="Miller A.N."/>
            <person name="Grigoriev I.V."/>
            <person name="Debuchy R."/>
            <person name="Gladieux P."/>
            <person name="Hiltunen Thoren M."/>
            <person name="Johannesson H."/>
        </authorList>
    </citation>
    <scope>NUCLEOTIDE SEQUENCE</scope>
    <source>
        <strain evidence="4">CBS 315.58</strain>
    </source>
</reference>
<reference evidence="4" key="2">
    <citation type="submission" date="2023-05" db="EMBL/GenBank/DDBJ databases">
        <authorList>
            <consortium name="Lawrence Berkeley National Laboratory"/>
            <person name="Steindorff A."/>
            <person name="Hensen N."/>
            <person name="Bonometti L."/>
            <person name="Westerberg I."/>
            <person name="Brannstrom I.O."/>
            <person name="Guillou S."/>
            <person name="Cros-Aarteil S."/>
            <person name="Calhoun S."/>
            <person name="Haridas S."/>
            <person name="Kuo A."/>
            <person name="Mondo S."/>
            <person name="Pangilinan J."/>
            <person name="Riley R."/>
            <person name="Labutti K."/>
            <person name="Andreopoulos B."/>
            <person name="Lipzen A."/>
            <person name="Chen C."/>
            <person name="Yanf M."/>
            <person name="Daum C."/>
            <person name="Ng V."/>
            <person name="Clum A."/>
            <person name="Ohm R."/>
            <person name="Martin F."/>
            <person name="Silar P."/>
            <person name="Natvig D."/>
            <person name="Lalanne C."/>
            <person name="Gautier V."/>
            <person name="Ament-Velasquez S.L."/>
            <person name="Kruys A."/>
            <person name="Hutchinson M.I."/>
            <person name="Powell A.J."/>
            <person name="Barry K."/>
            <person name="Miller A.N."/>
            <person name="Grigoriev I.V."/>
            <person name="Debuchy R."/>
            <person name="Gladieux P."/>
            <person name="Thoren M.H."/>
            <person name="Johannesson H."/>
        </authorList>
    </citation>
    <scope>NUCLEOTIDE SEQUENCE</scope>
    <source>
        <strain evidence="4">CBS 315.58</strain>
    </source>
</reference>
<protein>
    <recommendedName>
        <fullName evidence="3">Fcf2 pre-rRNA processing C-terminal domain-containing protein</fullName>
    </recommendedName>
</protein>
<dbReference type="GO" id="GO:0003723">
    <property type="term" value="F:RNA binding"/>
    <property type="evidence" value="ECO:0007669"/>
    <property type="project" value="TreeGrafter"/>
</dbReference>
<dbReference type="InterPro" id="IPR039883">
    <property type="entry name" value="Fcf2/DNTTIP2"/>
</dbReference>
<dbReference type="Pfam" id="PF08698">
    <property type="entry name" value="Fcf2"/>
    <property type="match status" value="1"/>
</dbReference>
<evidence type="ECO:0000256" key="2">
    <source>
        <dbReference type="ARBA" id="ARBA00023242"/>
    </source>
</evidence>
<dbReference type="EMBL" id="MU863886">
    <property type="protein sequence ID" value="KAK4203830.1"/>
    <property type="molecule type" value="Genomic_DNA"/>
</dbReference>
<dbReference type="InterPro" id="IPR014810">
    <property type="entry name" value="Fcf2_C"/>
</dbReference>
<dbReference type="GO" id="GO:0006396">
    <property type="term" value="P:RNA processing"/>
    <property type="evidence" value="ECO:0007669"/>
    <property type="project" value="TreeGrafter"/>
</dbReference>
<gene>
    <name evidence="4" type="ORF">QBC40DRAFT_12579</name>
</gene>
<feature type="domain" description="Fcf2 pre-rRNA processing C-terminal" evidence="3">
    <location>
        <begin position="78"/>
        <end position="170"/>
    </location>
</feature>